<dbReference type="RefSeq" id="WP_048466766.1">
    <property type="nucleotide sequence ID" value="NZ_LABX01000232.1"/>
</dbReference>
<gene>
    <name evidence="2" type="ORF">VP06_26380</name>
</gene>
<dbReference type="GO" id="GO:0019867">
    <property type="term" value="C:outer membrane"/>
    <property type="evidence" value="ECO:0007669"/>
    <property type="project" value="InterPro"/>
</dbReference>
<organism evidence="2 3">
    <name type="scientific">Methylobacterium aquaticum</name>
    <dbReference type="NCBI Taxonomy" id="270351"/>
    <lineage>
        <taxon>Bacteria</taxon>
        <taxon>Pseudomonadati</taxon>
        <taxon>Pseudomonadota</taxon>
        <taxon>Alphaproteobacteria</taxon>
        <taxon>Hyphomicrobiales</taxon>
        <taxon>Methylobacteriaceae</taxon>
        <taxon>Methylobacterium</taxon>
    </lineage>
</organism>
<evidence type="ECO:0000313" key="3">
    <source>
        <dbReference type="Proteomes" id="UP000035929"/>
    </source>
</evidence>
<dbReference type="PATRIC" id="fig|270351.6.peg.3427"/>
<protein>
    <recommendedName>
        <fullName evidence="1">Autotransporter domain-containing protein</fullName>
    </recommendedName>
</protein>
<dbReference type="Gene3D" id="2.40.128.130">
    <property type="entry name" value="Autotransporter beta-domain"/>
    <property type="match status" value="1"/>
</dbReference>
<dbReference type="InterPro" id="IPR006315">
    <property type="entry name" value="OM_autotransptr_brl_dom"/>
</dbReference>
<dbReference type="InterPro" id="IPR036709">
    <property type="entry name" value="Autotransporte_beta_dom_sf"/>
</dbReference>
<dbReference type="Pfam" id="PF03797">
    <property type="entry name" value="Autotransporter"/>
    <property type="match status" value="1"/>
</dbReference>
<evidence type="ECO:0000313" key="2">
    <source>
        <dbReference type="EMBL" id="KMO28774.1"/>
    </source>
</evidence>
<dbReference type="SUPFAM" id="SSF103515">
    <property type="entry name" value="Autotransporter"/>
    <property type="match status" value="1"/>
</dbReference>
<feature type="domain" description="Autotransporter" evidence="1">
    <location>
        <begin position="1"/>
        <end position="152"/>
    </location>
</feature>
<feature type="non-terminal residue" evidence="2">
    <location>
        <position position="1"/>
    </location>
</feature>
<dbReference type="AlphaFoldDB" id="A0A0J6S518"/>
<name>A0A0J6S518_9HYPH</name>
<dbReference type="OrthoDB" id="7195851at2"/>
<accession>A0A0J6S518</accession>
<reference evidence="2 3" key="1">
    <citation type="submission" date="2015-03" db="EMBL/GenBank/DDBJ databases">
        <title>Genome sequencing of Methylobacterium aquaticum DSM16371 type strain.</title>
        <authorList>
            <person name="Chaudhry V."/>
            <person name="Patil P.B."/>
        </authorList>
    </citation>
    <scope>NUCLEOTIDE SEQUENCE [LARGE SCALE GENOMIC DNA]</scope>
    <source>
        <strain evidence="2 3">DSM 16371</strain>
    </source>
</reference>
<dbReference type="InterPro" id="IPR005546">
    <property type="entry name" value="Autotransporte_beta"/>
</dbReference>
<comment type="caution">
    <text evidence="2">The sequence shown here is derived from an EMBL/GenBank/DDBJ whole genome shotgun (WGS) entry which is preliminary data.</text>
</comment>
<dbReference type="Proteomes" id="UP000035929">
    <property type="component" value="Unassembled WGS sequence"/>
</dbReference>
<dbReference type="EMBL" id="LABX01000232">
    <property type="protein sequence ID" value="KMO28774.1"/>
    <property type="molecule type" value="Genomic_DNA"/>
</dbReference>
<proteinExistence type="predicted"/>
<dbReference type="NCBIfam" id="TIGR01414">
    <property type="entry name" value="autotrans_barl"/>
    <property type="match status" value="1"/>
</dbReference>
<sequence>AGVLGKVSPVTASYIEPFVGGAYVGIDRNRFTETGGVAGLSGASRFAEIPTLTAGVRAQTEVDLGLGAPVSLHGLVGYRRAFGDVVPTALLAFGTGPSFVTAGIPITRDALIASAGLDLRVSKAATIGVSYTGQVGSRAEDHAVKGTFTYRF</sequence>
<evidence type="ECO:0000259" key="1">
    <source>
        <dbReference type="PROSITE" id="PS51208"/>
    </source>
</evidence>
<dbReference type="PROSITE" id="PS51208">
    <property type="entry name" value="AUTOTRANSPORTER"/>
    <property type="match status" value="1"/>
</dbReference>